<dbReference type="Proteomes" id="UP001432322">
    <property type="component" value="Unassembled WGS sequence"/>
</dbReference>
<feature type="non-terminal residue" evidence="2">
    <location>
        <position position="1"/>
    </location>
</feature>
<keyword evidence="3" id="KW-1185">Reference proteome</keyword>
<evidence type="ECO:0000313" key="3">
    <source>
        <dbReference type="Proteomes" id="UP001432322"/>
    </source>
</evidence>
<feature type="region of interest" description="Disordered" evidence="1">
    <location>
        <begin position="54"/>
        <end position="77"/>
    </location>
</feature>
<sequence length="77" mass="8414">GPIPFLPTELIELHQQGGKDMKSAVPGMASLGFGDVTKTISRYTPDDARHNIYSANTYNSDDRPNLGYMDRETAGGR</sequence>
<reference evidence="2" key="1">
    <citation type="submission" date="2023-10" db="EMBL/GenBank/DDBJ databases">
        <title>Genome assembly of Pristionchus species.</title>
        <authorList>
            <person name="Yoshida K."/>
            <person name="Sommer R.J."/>
        </authorList>
    </citation>
    <scope>NUCLEOTIDE SEQUENCE</scope>
    <source>
        <strain evidence="2">RS5133</strain>
    </source>
</reference>
<comment type="caution">
    <text evidence="2">The sequence shown here is derived from an EMBL/GenBank/DDBJ whole genome shotgun (WGS) entry which is preliminary data.</text>
</comment>
<gene>
    <name evidence="2" type="ORF">PFISCL1PPCAC_4628</name>
</gene>
<feature type="non-terminal residue" evidence="2">
    <location>
        <position position="77"/>
    </location>
</feature>
<evidence type="ECO:0000256" key="1">
    <source>
        <dbReference type="SAM" id="MobiDB-lite"/>
    </source>
</evidence>
<protein>
    <submittedName>
        <fullName evidence="2">Uncharacterized protein</fullName>
    </submittedName>
</protein>
<proteinExistence type="predicted"/>
<evidence type="ECO:0000313" key="2">
    <source>
        <dbReference type="EMBL" id="GMT13331.1"/>
    </source>
</evidence>
<feature type="compositionally biased region" description="Basic and acidic residues" evidence="1">
    <location>
        <begin position="60"/>
        <end position="77"/>
    </location>
</feature>
<name>A0AAV5V1X3_9BILA</name>
<dbReference type="EMBL" id="BTSY01000002">
    <property type="protein sequence ID" value="GMT13331.1"/>
    <property type="molecule type" value="Genomic_DNA"/>
</dbReference>
<dbReference type="AlphaFoldDB" id="A0AAV5V1X3"/>
<organism evidence="2 3">
    <name type="scientific">Pristionchus fissidentatus</name>
    <dbReference type="NCBI Taxonomy" id="1538716"/>
    <lineage>
        <taxon>Eukaryota</taxon>
        <taxon>Metazoa</taxon>
        <taxon>Ecdysozoa</taxon>
        <taxon>Nematoda</taxon>
        <taxon>Chromadorea</taxon>
        <taxon>Rhabditida</taxon>
        <taxon>Rhabditina</taxon>
        <taxon>Diplogasteromorpha</taxon>
        <taxon>Diplogasteroidea</taxon>
        <taxon>Neodiplogasteridae</taxon>
        <taxon>Pristionchus</taxon>
    </lineage>
</organism>
<accession>A0AAV5V1X3</accession>